<keyword evidence="2 4" id="KW-0238">DNA-binding</keyword>
<dbReference type="InterPro" id="IPR023772">
    <property type="entry name" value="DNA-bd_HTH_TetR-type_CS"/>
</dbReference>
<dbReference type="InterPro" id="IPR001647">
    <property type="entry name" value="HTH_TetR"/>
</dbReference>
<reference evidence="6 7" key="1">
    <citation type="journal article" date="2015" name="ISME J.">
        <title>Draft Genome Sequence of Streptomyces incarnatus NRRL8089, which Produces the Nucleoside Antibiotic Sinefungin.</title>
        <authorList>
            <person name="Oshima K."/>
            <person name="Hattori M."/>
            <person name="Shimizu H."/>
            <person name="Fukuda K."/>
            <person name="Nemoto M."/>
            <person name="Inagaki K."/>
            <person name="Tamura T."/>
        </authorList>
    </citation>
    <scope>NUCLEOTIDE SEQUENCE [LARGE SCALE GENOMIC DNA]</scope>
    <source>
        <strain evidence="6 7">NRRL 8089</strain>
    </source>
</reference>
<dbReference type="InterPro" id="IPR050109">
    <property type="entry name" value="HTH-type_TetR-like_transc_reg"/>
</dbReference>
<protein>
    <recommendedName>
        <fullName evidence="5">HTH tetR-type domain-containing protein</fullName>
    </recommendedName>
</protein>
<keyword evidence="7" id="KW-1185">Reference proteome</keyword>
<gene>
    <name evidence="6" type="ORF">ABB07_38895</name>
</gene>
<organism evidence="6 7">
    <name type="scientific">Streptomyces incarnatus</name>
    <dbReference type="NCBI Taxonomy" id="665007"/>
    <lineage>
        <taxon>Bacteria</taxon>
        <taxon>Bacillati</taxon>
        <taxon>Actinomycetota</taxon>
        <taxon>Actinomycetes</taxon>
        <taxon>Kitasatosporales</taxon>
        <taxon>Streptomycetaceae</taxon>
        <taxon>Streptomyces</taxon>
    </lineage>
</organism>
<dbReference type="EMBL" id="CP011498">
    <property type="protein sequence ID" value="AKJ15787.1"/>
    <property type="molecule type" value="Genomic_DNA"/>
</dbReference>
<accession>A0ABN4GTA4</accession>
<dbReference type="RefSeq" id="WP_208903883.1">
    <property type="nucleotide sequence ID" value="NZ_CP011498.1"/>
</dbReference>
<dbReference type="Pfam" id="PF00440">
    <property type="entry name" value="TetR_N"/>
    <property type="match status" value="1"/>
</dbReference>
<evidence type="ECO:0000256" key="3">
    <source>
        <dbReference type="ARBA" id="ARBA00023163"/>
    </source>
</evidence>
<dbReference type="InterPro" id="IPR047923">
    <property type="entry name" value="ArpA-like"/>
</dbReference>
<keyword evidence="6" id="KW-0614">Plasmid</keyword>
<dbReference type="PROSITE" id="PS01081">
    <property type="entry name" value="HTH_TETR_1"/>
    <property type="match status" value="1"/>
</dbReference>
<evidence type="ECO:0000256" key="1">
    <source>
        <dbReference type="ARBA" id="ARBA00023015"/>
    </source>
</evidence>
<proteinExistence type="predicted"/>
<evidence type="ECO:0000259" key="5">
    <source>
        <dbReference type="PROSITE" id="PS50977"/>
    </source>
</evidence>
<dbReference type="InterPro" id="IPR036271">
    <property type="entry name" value="Tet_transcr_reg_TetR-rel_C_sf"/>
</dbReference>
<evidence type="ECO:0000313" key="7">
    <source>
        <dbReference type="Proteomes" id="UP000035366"/>
    </source>
</evidence>
<dbReference type="PANTHER" id="PTHR30055:SF234">
    <property type="entry name" value="HTH-TYPE TRANSCRIPTIONAL REGULATOR BETI"/>
    <property type="match status" value="1"/>
</dbReference>
<sequence length="194" mass="21006">MVKQERAVRTRENLIRSAAEVFEREGYALASLTAISSQAGVSNGALHFHFASKEELAREVEGAAAEVVQKMAESCRDSADTLLHSLADATCRLLDTVAGDPLVRAGFRLGRDPSRKSGEGGLWRWWCAWVQDLVSQAQEKGELAQGVSPEDAAAAIVAATAGFEVLGTWNRDWLSGERATRFWSLLLPLLAAPP</sequence>
<name>A0ABN4GTA4_9ACTN</name>
<keyword evidence="3" id="KW-0804">Transcription</keyword>
<dbReference type="InterPro" id="IPR009057">
    <property type="entry name" value="Homeodomain-like_sf"/>
</dbReference>
<feature type="DNA-binding region" description="H-T-H motif" evidence="4">
    <location>
        <begin position="31"/>
        <end position="50"/>
    </location>
</feature>
<dbReference type="PROSITE" id="PS50977">
    <property type="entry name" value="HTH_TETR_2"/>
    <property type="match status" value="1"/>
</dbReference>
<evidence type="ECO:0000313" key="6">
    <source>
        <dbReference type="EMBL" id="AKJ15787.1"/>
    </source>
</evidence>
<evidence type="ECO:0000256" key="2">
    <source>
        <dbReference type="ARBA" id="ARBA00023125"/>
    </source>
</evidence>
<dbReference type="Proteomes" id="UP000035366">
    <property type="component" value="Plasmid unnamed_1"/>
</dbReference>
<dbReference type="SUPFAM" id="SSF48498">
    <property type="entry name" value="Tetracyclin repressor-like, C-terminal domain"/>
    <property type="match status" value="1"/>
</dbReference>
<dbReference type="NCBIfam" id="NF041196">
    <property type="entry name" value="ScbR_bind_reg"/>
    <property type="match status" value="1"/>
</dbReference>
<dbReference type="PANTHER" id="PTHR30055">
    <property type="entry name" value="HTH-TYPE TRANSCRIPTIONAL REGULATOR RUTR"/>
    <property type="match status" value="1"/>
</dbReference>
<geneLocation type="plasmid" evidence="6 7">
    <name>unnamed_1</name>
</geneLocation>
<evidence type="ECO:0000256" key="4">
    <source>
        <dbReference type="PROSITE-ProRule" id="PRU00335"/>
    </source>
</evidence>
<dbReference type="Gene3D" id="1.10.357.10">
    <property type="entry name" value="Tetracycline Repressor, domain 2"/>
    <property type="match status" value="1"/>
</dbReference>
<dbReference type="PRINTS" id="PR00455">
    <property type="entry name" value="HTHTETR"/>
</dbReference>
<dbReference type="SUPFAM" id="SSF46689">
    <property type="entry name" value="Homeodomain-like"/>
    <property type="match status" value="1"/>
</dbReference>
<keyword evidence="1" id="KW-0805">Transcription regulation</keyword>
<feature type="domain" description="HTH tetR-type" evidence="5">
    <location>
        <begin position="8"/>
        <end position="68"/>
    </location>
</feature>